<comment type="caution">
    <text evidence="2">The sequence shown here is derived from an EMBL/GenBank/DDBJ whole genome shotgun (WGS) entry which is preliminary data.</text>
</comment>
<sequence length="195" mass="21827">MEHAGLQPEPITLEIWRELPEEFCRQVEVLDGQAVRCESPSRLLQTMTRRLVNTLETAARQHVARTSECVEANMDVDVVLWEVSRAQIRRPDAALYRCAPDDERPLPAHLVLLVVEVLSGAGKIDLIDKRAEYAAAGIPWYWVVTLDDIGVAAVEVLALDHGIGGYRSVAVLEPGSQDRMPGPIRIKLDWEDLRT</sequence>
<dbReference type="InterPro" id="IPR012296">
    <property type="entry name" value="Nuclease_put_TT1808"/>
</dbReference>
<dbReference type="GO" id="GO:0004519">
    <property type="term" value="F:endonuclease activity"/>
    <property type="evidence" value="ECO:0007669"/>
    <property type="project" value="UniProtKB-KW"/>
</dbReference>
<dbReference type="InterPro" id="IPR008538">
    <property type="entry name" value="Uma2"/>
</dbReference>
<name>A0ABW7Z0X0_9ACTN</name>
<proteinExistence type="predicted"/>
<dbReference type="Proteomes" id="UP001612741">
    <property type="component" value="Unassembled WGS sequence"/>
</dbReference>
<dbReference type="EMBL" id="JBITGY010000008">
    <property type="protein sequence ID" value="MFI6501587.1"/>
    <property type="molecule type" value="Genomic_DNA"/>
</dbReference>
<gene>
    <name evidence="2" type="ORF">ACIBG2_29690</name>
</gene>
<dbReference type="PANTHER" id="PTHR35400">
    <property type="entry name" value="SLR1083 PROTEIN"/>
    <property type="match status" value="1"/>
</dbReference>
<dbReference type="SUPFAM" id="SSF52980">
    <property type="entry name" value="Restriction endonuclease-like"/>
    <property type="match status" value="1"/>
</dbReference>
<protein>
    <submittedName>
        <fullName evidence="2">Uma2 family endonuclease</fullName>
    </submittedName>
</protein>
<evidence type="ECO:0000259" key="1">
    <source>
        <dbReference type="Pfam" id="PF05685"/>
    </source>
</evidence>
<dbReference type="Gene3D" id="3.90.1570.10">
    <property type="entry name" value="tt1808, chain A"/>
    <property type="match status" value="1"/>
</dbReference>
<accession>A0ABW7Z0X0</accession>
<evidence type="ECO:0000313" key="2">
    <source>
        <dbReference type="EMBL" id="MFI6501587.1"/>
    </source>
</evidence>
<dbReference type="PANTHER" id="PTHR35400:SF3">
    <property type="entry name" value="SLL1072 PROTEIN"/>
    <property type="match status" value="1"/>
</dbReference>
<dbReference type="RefSeq" id="WP_397086258.1">
    <property type="nucleotide sequence ID" value="NZ_JBITGY010000008.1"/>
</dbReference>
<dbReference type="Pfam" id="PF05685">
    <property type="entry name" value="Uma2"/>
    <property type="match status" value="1"/>
</dbReference>
<organism evidence="2 3">
    <name type="scientific">Nonomuraea typhae</name>
    <dbReference type="NCBI Taxonomy" id="2603600"/>
    <lineage>
        <taxon>Bacteria</taxon>
        <taxon>Bacillati</taxon>
        <taxon>Actinomycetota</taxon>
        <taxon>Actinomycetes</taxon>
        <taxon>Streptosporangiales</taxon>
        <taxon>Streptosporangiaceae</taxon>
        <taxon>Nonomuraea</taxon>
    </lineage>
</organism>
<keyword evidence="2" id="KW-0378">Hydrolase</keyword>
<reference evidence="2 3" key="1">
    <citation type="submission" date="2024-10" db="EMBL/GenBank/DDBJ databases">
        <title>The Natural Products Discovery Center: Release of the First 8490 Sequenced Strains for Exploring Actinobacteria Biosynthetic Diversity.</title>
        <authorList>
            <person name="Kalkreuter E."/>
            <person name="Kautsar S.A."/>
            <person name="Yang D."/>
            <person name="Bader C.D."/>
            <person name="Teijaro C.N."/>
            <person name="Fluegel L."/>
            <person name="Davis C.M."/>
            <person name="Simpson J.R."/>
            <person name="Lauterbach L."/>
            <person name="Steele A.D."/>
            <person name="Gui C."/>
            <person name="Meng S."/>
            <person name="Li G."/>
            <person name="Viehrig K."/>
            <person name="Ye F."/>
            <person name="Su P."/>
            <person name="Kiefer A.F."/>
            <person name="Nichols A."/>
            <person name="Cepeda A.J."/>
            <person name="Yan W."/>
            <person name="Fan B."/>
            <person name="Jiang Y."/>
            <person name="Adhikari A."/>
            <person name="Zheng C.-J."/>
            <person name="Schuster L."/>
            <person name="Cowan T.M."/>
            <person name="Smanski M.J."/>
            <person name="Chevrette M.G."/>
            <person name="De Carvalho L.P.S."/>
            <person name="Shen B."/>
        </authorList>
    </citation>
    <scope>NUCLEOTIDE SEQUENCE [LARGE SCALE GENOMIC DNA]</scope>
    <source>
        <strain evidence="2 3">NPDC050545</strain>
    </source>
</reference>
<keyword evidence="3" id="KW-1185">Reference proteome</keyword>
<dbReference type="CDD" id="cd06260">
    <property type="entry name" value="DUF820-like"/>
    <property type="match status" value="1"/>
</dbReference>
<feature type="domain" description="Putative restriction endonuclease" evidence="1">
    <location>
        <begin position="25"/>
        <end position="177"/>
    </location>
</feature>
<evidence type="ECO:0000313" key="3">
    <source>
        <dbReference type="Proteomes" id="UP001612741"/>
    </source>
</evidence>
<dbReference type="InterPro" id="IPR011335">
    <property type="entry name" value="Restrct_endonuc-II-like"/>
</dbReference>
<keyword evidence="2" id="KW-0540">Nuclease</keyword>
<keyword evidence="2" id="KW-0255">Endonuclease</keyword>